<evidence type="ECO:0000256" key="8">
    <source>
        <dbReference type="ARBA" id="ARBA00023136"/>
    </source>
</evidence>
<comment type="similarity">
    <text evidence="2 10">Belongs to the mitochondrial carrier (TC 2.A.29) family.</text>
</comment>
<dbReference type="PANTHER" id="PTHR45618">
    <property type="entry name" value="MITOCHONDRIAL DICARBOXYLATE CARRIER-RELATED"/>
    <property type="match status" value="1"/>
</dbReference>
<dbReference type="Proteomes" id="UP000663671">
    <property type="component" value="Chromosome 5"/>
</dbReference>
<keyword evidence="5" id="KW-0677">Repeat</keyword>
<evidence type="ECO:0000256" key="11">
    <source>
        <dbReference type="SAM" id="MobiDB-lite"/>
    </source>
</evidence>
<dbReference type="AlphaFoldDB" id="A0A8A1M5L2"/>
<feature type="repeat" description="Solcar" evidence="9">
    <location>
        <begin position="230"/>
        <end position="317"/>
    </location>
</feature>
<dbReference type="SUPFAM" id="SSF103506">
    <property type="entry name" value="Mitochondrial carrier"/>
    <property type="match status" value="1"/>
</dbReference>
<reference evidence="12" key="1">
    <citation type="submission" date="2021-01" db="EMBL/GenBank/DDBJ databases">
        <title>Chromosome-level genome assembly of a human fungal pathogen reveals clustering of transcriptionally co-regulated genes.</title>
        <authorList>
            <person name="Voorhies M."/>
            <person name="Cohen S."/>
            <person name="Shea T.P."/>
            <person name="Petrus S."/>
            <person name="Munoz J.F."/>
            <person name="Poplawski S."/>
            <person name="Goldman W.E."/>
            <person name="Michael T."/>
            <person name="Cuomo C.A."/>
            <person name="Sil A."/>
            <person name="Beyhan S."/>
        </authorList>
    </citation>
    <scope>NUCLEOTIDE SEQUENCE</scope>
    <source>
        <strain evidence="12">WU24</strain>
    </source>
</reference>
<dbReference type="FunFam" id="1.50.40.10:FF:000107">
    <property type="entry name" value="Mitochondrial dicarboxylate carrier"/>
    <property type="match status" value="1"/>
</dbReference>
<feature type="repeat" description="Solcar" evidence="9">
    <location>
        <begin position="130"/>
        <end position="221"/>
    </location>
</feature>
<dbReference type="VEuPathDB" id="FungiDB:I7I51_03502"/>
<keyword evidence="7" id="KW-1133">Transmembrane helix</keyword>
<comment type="subcellular location">
    <subcellularLocation>
        <location evidence="1">Membrane</location>
        <topology evidence="1">Multi-pass membrane protein</topology>
    </subcellularLocation>
</comment>
<dbReference type="InterPro" id="IPR050391">
    <property type="entry name" value="Mito_Metabolite_Transporter"/>
</dbReference>
<keyword evidence="8 9" id="KW-0472">Membrane</keyword>
<dbReference type="InterPro" id="IPR018108">
    <property type="entry name" value="MCP_transmembrane"/>
</dbReference>
<gene>
    <name evidence="12" type="primary">DIC1</name>
    <name evidence="12" type="ORF">I7I51_03502</name>
</gene>
<feature type="region of interest" description="Disordered" evidence="11">
    <location>
        <begin position="1"/>
        <end position="22"/>
    </location>
</feature>
<sequence>MADSDNMKGSEPSPAQQPPPPRHYPFWFGGSASCMATATTHPLDLCMSHSHFFISAVLRIRLTDVRLQTRKPGDPAGMLRTAAHIVKNNGVLGLYNGLSASLLRAITYSTTRFGIYEELKSYFSSAESSPSLPTLVLMASTAGFAGGLVGNPADVLNVRMQSDAGLPPAKRRNYKHALHGLVQMVSSEGPSSLFRGLWPNSARAVLMNASQLSTYDTFKDICIKHFGMSDNINTHFTASLMAGFVATSICSPVDVIKTRIMTASPAESRGQGILGLLKEVFRKEGFSWMFRGWTPSFIRLAPQTIATFLFLEEHKKIYRALFPRTEDAIL</sequence>
<keyword evidence="3 10" id="KW-0813">Transport</keyword>
<dbReference type="EMBL" id="CP069111">
    <property type="protein sequence ID" value="QSS61329.1"/>
    <property type="molecule type" value="Genomic_DNA"/>
</dbReference>
<evidence type="ECO:0000256" key="4">
    <source>
        <dbReference type="ARBA" id="ARBA00022692"/>
    </source>
</evidence>
<evidence type="ECO:0000256" key="9">
    <source>
        <dbReference type="PROSITE-ProRule" id="PRU00282"/>
    </source>
</evidence>
<organism evidence="12 13">
    <name type="scientific">Ajellomyces capsulatus</name>
    <name type="common">Darling's disease fungus</name>
    <name type="synonym">Histoplasma capsulatum</name>
    <dbReference type="NCBI Taxonomy" id="5037"/>
    <lineage>
        <taxon>Eukaryota</taxon>
        <taxon>Fungi</taxon>
        <taxon>Dikarya</taxon>
        <taxon>Ascomycota</taxon>
        <taxon>Pezizomycotina</taxon>
        <taxon>Eurotiomycetes</taxon>
        <taxon>Eurotiomycetidae</taxon>
        <taxon>Onygenales</taxon>
        <taxon>Ajellomycetaceae</taxon>
        <taxon>Histoplasma</taxon>
    </lineage>
</organism>
<dbReference type="Pfam" id="PF00153">
    <property type="entry name" value="Mito_carr"/>
    <property type="match status" value="3"/>
</dbReference>
<evidence type="ECO:0000256" key="1">
    <source>
        <dbReference type="ARBA" id="ARBA00004141"/>
    </source>
</evidence>
<evidence type="ECO:0000313" key="13">
    <source>
        <dbReference type="Proteomes" id="UP000663671"/>
    </source>
</evidence>
<dbReference type="PROSITE" id="PS50920">
    <property type="entry name" value="SOLCAR"/>
    <property type="match status" value="3"/>
</dbReference>
<evidence type="ECO:0000256" key="2">
    <source>
        <dbReference type="ARBA" id="ARBA00006375"/>
    </source>
</evidence>
<evidence type="ECO:0000256" key="6">
    <source>
        <dbReference type="ARBA" id="ARBA00022792"/>
    </source>
</evidence>
<dbReference type="InterPro" id="IPR023395">
    <property type="entry name" value="MCP_dom_sf"/>
</dbReference>
<name>A0A8A1M5L2_AJECA</name>
<keyword evidence="6" id="KW-0999">Mitochondrion inner membrane</keyword>
<protein>
    <submittedName>
        <fullName evidence="12">Mitochondrial dicarboxylate transporter</fullName>
    </submittedName>
</protein>
<evidence type="ECO:0000313" key="12">
    <source>
        <dbReference type="EMBL" id="QSS61329.1"/>
    </source>
</evidence>
<dbReference type="Gene3D" id="1.50.40.10">
    <property type="entry name" value="Mitochondrial carrier domain"/>
    <property type="match status" value="1"/>
</dbReference>
<dbReference type="GO" id="GO:0016020">
    <property type="term" value="C:membrane"/>
    <property type="evidence" value="ECO:0007669"/>
    <property type="project" value="UniProtKB-SubCell"/>
</dbReference>
<keyword evidence="4 9" id="KW-0812">Transmembrane</keyword>
<proteinExistence type="inferred from homology"/>
<keyword evidence="6" id="KW-0496">Mitochondrion</keyword>
<feature type="repeat" description="Solcar" evidence="9">
    <location>
        <begin position="24"/>
        <end position="122"/>
    </location>
</feature>
<dbReference type="OrthoDB" id="448427at2759"/>
<evidence type="ECO:0000256" key="7">
    <source>
        <dbReference type="ARBA" id="ARBA00022989"/>
    </source>
</evidence>
<evidence type="ECO:0000256" key="5">
    <source>
        <dbReference type="ARBA" id="ARBA00022737"/>
    </source>
</evidence>
<evidence type="ECO:0000256" key="10">
    <source>
        <dbReference type="RuleBase" id="RU000488"/>
    </source>
</evidence>
<accession>A0A8A1M5L2</accession>
<evidence type="ECO:0000256" key="3">
    <source>
        <dbReference type="ARBA" id="ARBA00022448"/>
    </source>
</evidence>